<dbReference type="RefSeq" id="WP_344658541.1">
    <property type="nucleotide sequence ID" value="NZ_BAAAQM010000021.1"/>
</dbReference>
<sequence length="223" mass="24042">MTVLSLPDGDLAAPAPDPADGDHLGLKAAALAYIEERHWDILPGASVIRADGGWRCSCNNSACAALGSHPAHRDWQKQITAQPSRVHGWWQDHPEAGILLPTGRTFDVIDVPEQAGCLALARLERSGAALGPVAATPTRRLYFFVLPGAKLKIPEMLMRAGWGRASLDLVCHGDKDYVVAPPSRMGSGGQVQWARPPGESNRWLPEAAELIPTLAYACGRERY</sequence>
<dbReference type="InterPro" id="IPR015330">
    <property type="entry name" value="DNA_primase/pol_bifunc_N"/>
</dbReference>
<comment type="caution">
    <text evidence="2">The sequence shown here is derived from an EMBL/GenBank/DDBJ whole genome shotgun (WGS) entry which is preliminary data.</text>
</comment>
<protein>
    <submittedName>
        <fullName evidence="2">Bifunctional DNA primase/polymerase</fullName>
    </submittedName>
</protein>
<evidence type="ECO:0000313" key="2">
    <source>
        <dbReference type="EMBL" id="GAA1975520.1"/>
    </source>
</evidence>
<feature type="domain" description="DNA primase/polymerase bifunctional N-terminal" evidence="1">
    <location>
        <begin position="30"/>
        <end position="214"/>
    </location>
</feature>
<organism evidence="2 3">
    <name type="scientific">Catenulispora subtropica</name>
    <dbReference type="NCBI Taxonomy" id="450798"/>
    <lineage>
        <taxon>Bacteria</taxon>
        <taxon>Bacillati</taxon>
        <taxon>Actinomycetota</taxon>
        <taxon>Actinomycetes</taxon>
        <taxon>Catenulisporales</taxon>
        <taxon>Catenulisporaceae</taxon>
        <taxon>Catenulispora</taxon>
    </lineage>
</organism>
<dbReference type="EMBL" id="BAAAQM010000021">
    <property type="protein sequence ID" value="GAA1975520.1"/>
    <property type="molecule type" value="Genomic_DNA"/>
</dbReference>
<dbReference type="Pfam" id="PF09250">
    <property type="entry name" value="Prim-Pol"/>
    <property type="match status" value="1"/>
</dbReference>
<accession>A0ABP5D7Y6</accession>
<gene>
    <name evidence="2" type="ORF">GCM10009838_39630</name>
</gene>
<dbReference type="SMART" id="SM00943">
    <property type="entry name" value="Prim-Pol"/>
    <property type="match status" value="1"/>
</dbReference>
<reference evidence="3" key="1">
    <citation type="journal article" date="2019" name="Int. J. Syst. Evol. Microbiol.">
        <title>The Global Catalogue of Microorganisms (GCM) 10K type strain sequencing project: providing services to taxonomists for standard genome sequencing and annotation.</title>
        <authorList>
            <consortium name="The Broad Institute Genomics Platform"/>
            <consortium name="The Broad Institute Genome Sequencing Center for Infectious Disease"/>
            <person name="Wu L."/>
            <person name="Ma J."/>
        </authorList>
    </citation>
    <scope>NUCLEOTIDE SEQUENCE [LARGE SCALE GENOMIC DNA]</scope>
    <source>
        <strain evidence="3">JCM 16013</strain>
    </source>
</reference>
<name>A0ABP5D7Y6_9ACTN</name>
<evidence type="ECO:0000259" key="1">
    <source>
        <dbReference type="SMART" id="SM00943"/>
    </source>
</evidence>
<proteinExistence type="predicted"/>
<keyword evidence="3" id="KW-1185">Reference proteome</keyword>
<dbReference type="SUPFAM" id="SSF56747">
    <property type="entry name" value="Prim-pol domain"/>
    <property type="match status" value="1"/>
</dbReference>
<dbReference type="Proteomes" id="UP001499854">
    <property type="component" value="Unassembled WGS sequence"/>
</dbReference>
<evidence type="ECO:0000313" key="3">
    <source>
        <dbReference type="Proteomes" id="UP001499854"/>
    </source>
</evidence>